<gene>
    <name evidence="2" type="ORF">FBGL_15760</name>
    <name evidence="1" type="ORF">FGL01_22280</name>
    <name evidence="3" type="ORF">SAMN05192550_2459</name>
</gene>
<evidence type="ECO:0000313" key="5">
    <source>
        <dbReference type="Proteomes" id="UP000182367"/>
    </source>
</evidence>
<accession>A0A1B9DG27</accession>
<dbReference type="STRING" id="551990.SAMN05192550_2459"/>
<organism evidence="2 4">
    <name type="scientific">Flavobacterium glycines</name>
    <dbReference type="NCBI Taxonomy" id="551990"/>
    <lineage>
        <taxon>Bacteria</taxon>
        <taxon>Pseudomonadati</taxon>
        <taxon>Bacteroidota</taxon>
        <taxon>Flavobacteriia</taxon>
        <taxon>Flavobacteriales</taxon>
        <taxon>Flavobacteriaceae</taxon>
        <taxon>Flavobacterium</taxon>
    </lineage>
</organism>
<dbReference type="OrthoDB" id="982085at2"/>
<keyword evidence="5" id="KW-1185">Reference proteome</keyword>
<dbReference type="Proteomes" id="UP000321579">
    <property type="component" value="Unassembled WGS sequence"/>
</dbReference>
<dbReference type="EMBL" id="LVEO01000030">
    <property type="protein sequence ID" value="OCB68652.1"/>
    <property type="molecule type" value="Genomic_DNA"/>
</dbReference>
<dbReference type="EMBL" id="BJVF01000004">
    <property type="protein sequence ID" value="GEL11489.1"/>
    <property type="molecule type" value="Genomic_DNA"/>
</dbReference>
<dbReference type="EMBL" id="FNEO01000005">
    <property type="protein sequence ID" value="SDJ63305.1"/>
    <property type="molecule type" value="Genomic_DNA"/>
</dbReference>
<reference evidence="1 6" key="4">
    <citation type="submission" date="2019-07" db="EMBL/GenBank/DDBJ databases">
        <title>Whole genome shotgun sequence of Flavobacterium glycines NBRC 105008.</title>
        <authorList>
            <person name="Hosoyama A."/>
            <person name="Uohara A."/>
            <person name="Ohji S."/>
            <person name="Ichikawa N."/>
        </authorList>
    </citation>
    <scope>NUCLEOTIDE SEQUENCE [LARGE SCALE GENOMIC DNA]</scope>
    <source>
        <strain evidence="1 6">NBRC 105008</strain>
    </source>
</reference>
<evidence type="ECO:0000313" key="2">
    <source>
        <dbReference type="EMBL" id="OCB68652.1"/>
    </source>
</evidence>
<reference evidence="2" key="2">
    <citation type="submission" date="2016-03" db="EMBL/GenBank/DDBJ databases">
        <authorList>
            <person name="Ploux O."/>
        </authorList>
    </citation>
    <scope>NUCLEOTIDE SEQUENCE</scope>
    <source>
        <strain evidence="2">NBRC 105008</strain>
    </source>
</reference>
<dbReference type="Proteomes" id="UP000093226">
    <property type="component" value="Unassembled WGS sequence"/>
</dbReference>
<comment type="caution">
    <text evidence="2">The sequence shown here is derived from an EMBL/GenBank/DDBJ whole genome shotgun (WGS) entry which is preliminary data.</text>
</comment>
<protein>
    <submittedName>
        <fullName evidence="2">Uncharacterized protein</fullName>
    </submittedName>
</protein>
<evidence type="ECO:0000313" key="1">
    <source>
        <dbReference type="EMBL" id="GEL11489.1"/>
    </source>
</evidence>
<evidence type="ECO:0000313" key="3">
    <source>
        <dbReference type="EMBL" id="SDJ63305.1"/>
    </source>
</evidence>
<evidence type="ECO:0000313" key="4">
    <source>
        <dbReference type="Proteomes" id="UP000093226"/>
    </source>
</evidence>
<reference evidence="4" key="1">
    <citation type="submission" date="2016-03" db="EMBL/GenBank/DDBJ databases">
        <title>Draft genome sequence of Paenibacillus glacialis DSM 22343.</title>
        <authorList>
            <person name="Shin S.-K."/>
            <person name="Yi H."/>
        </authorList>
    </citation>
    <scope>NUCLEOTIDE SEQUENCE [LARGE SCALE GENOMIC DNA]</scope>
    <source>
        <strain evidence="4">NBRC 105008</strain>
    </source>
</reference>
<dbReference type="RefSeq" id="WP_066330062.1">
    <property type="nucleotide sequence ID" value="NZ_BJVF01000004.1"/>
</dbReference>
<reference evidence="3 5" key="3">
    <citation type="submission" date="2016-10" db="EMBL/GenBank/DDBJ databases">
        <authorList>
            <person name="Varghese N."/>
            <person name="Submissions S."/>
        </authorList>
    </citation>
    <scope>NUCLEOTIDE SEQUENCE [LARGE SCALE GENOMIC DNA]</scope>
    <source>
        <strain evidence="3 5">Gm-149</strain>
    </source>
</reference>
<dbReference type="AlphaFoldDB" id="A0A1B9DG27"/>
<dbReference type="Proteomes" id="UP000182367">
    <property type="component" value="Unassembled WGS sequence"/>
</dbReference>
<proteinExistence type="predicted"/>
<sequence>MLEQLNQLVQEFGQDAVVKNEAIPNEQNEAVLKETSSSIFSSLQKIATEADLSQIAGLLQGKDINKNDPTIQKITNEVSNSLTQKLGINSTTAISTATSMIPKVLSSLINKANDPKDKSISLSGLLDALTGGDSPEHASIMDAIGKYGLHFGLDQNSDGKIDLEDAKELTKKGGLGGMLGKLFGK</sequence>
<name>A0A1B9DG27_9FLAO</name>
<evidence type="ECO:0000313" key="6">
    <source>
        <dbReference type="Proteomes" id="UP000321579"/>
    </source>
</evidence>